<dbReference type="InterPro" id="IPR005149">
    <property type="entry name" value="Tscrpt_reg_PadR_N"/>
</dbReference>
<name>A1S081_THEPD</name>
<keyword evidence="3" id="KW-1185">Reference proteome</keyword>
<evidence type="ECO:0000313" key="3">
    <source>
        <dbReference type="Proteomes" id="UP000000641"/>
    </source>
</evidence>
<dbReference type="Proteomes" id="UP000000641">
    <property type="component" value="Chromosome"/>
</dbReference>
<dbReference type="eggNOG" id="arCOG00001">
    <property type="taxonomic scope" value="Archaea"/>
</dbReference>
<dbReference type="SUPFAM" id="SSF46785">
    <property type="entry name" value="Winged helix' DNA-binding domain"/>
    <property type="match status" value="1"/>
</dbReference>
<dbReference type="Pfam" id="PF03551">
    <property type="entry name" value="PadR"/>
    <property type="match status" value="1"/>
</dbReference>
<dbReference type="EnsemblBacteria" id="ABL78861">
    <property type="protein sequence ID" value="ABL78861"/>
    <property type="gene ID" value="Tpen_1464"/>
</dbReference>
<dbReference type="Gene3D" id="1.10.10.10">
    <property type="entry name" value="Winged helix-like DNA-binding domain superfamily/Winged helix DNA-binding domain"/>
    <property type="match status" value="1"/>
</dbReference>
<sequence length="116" mass="13432">MEVDSKPMRRLREKTGVENLWLYVLAELAKGDCYPYALRRAVLEDFGVDAGKVVFYVVTGKLEAEGFIEGYYRDRRKYYRITERGRRLLKEGIAYLRTLADRLERVSEGGAARCEG</sequence>
<evidence type="ECO:0000259" key="1">
    <source>
        <dbReference type="Pfam" id="PF03551"/>
    </source>
</evidence>
<dbReference type="EMBL" id="CP000505">
    <property type="protein sequence ID" value="ABL78861.1"/>
    <property type="molecule type" value="Genomic_DNA"/>
</dbReference>
<dbReference type="InterPro" id="IPR036390">
    <property type="entry name" value="WH_DNA-bd_sf"/>
</dbReference>
<dbReference type="KEGG" id="tpe:Tpen_1464"/>
<evidence type="ECO:0000313" key="2">
    <source>
        <dbReference type="EMBL" id="ABL78861.1"/>
    </source>
</evidence>
<protein>
    <submittedName>
        <fullName evidence="2">Transcriptional regulator, PadR family</fullName>
    </submittedName>
</protein>
<dbReference type="RefSeq" id="WP_011753126.1">
    <property type="nucleotide sequence ID" value="NC_008698.1"/>
</dbReference>
<reference evidence="3" key="1">
    <citation type="journal article" date="2008" name="J. Bacteriol.">
        <title>Genome sequence of Thermofilum pendens reveals an exceptional loss of biosynthetic pathways without genome reduction.</title>
        <authorList>
            <person name="Anderson I."/>
            <person name="Rodriguez J."/>
            <person name="Susanti D."/>
            <person name="Porat I."/>
            <person name="Reich C."/>
            <person name="Ulrich L.E."/>
            <person name="Elkins J.G."/>
            <person name="Mavromatis K."/>
            <person name="Lykidis A."/>
            <person name="Kim E."/>
            <person name="Thompson L.S."/>
            <person name="Nolan M."/>
            <person name="Land M."/>
            <person name="Copeland A."/>
            <person name="Lapidus A."/>
            <person name="Lucas S."/>
            <person name="Detter C."/>
            <person name="Zhulin I.B."/>
            <person name="Olsen G.J."/>
            <person name="Whitman W."/>
            <person name="Mukhopadhyay B."/>
            <person name="Bristow J."/>
            <person name="Kyrpides N."/>
        </authorList>
    </citation>
    <scope>NUCLEOTIDE SEQUENCE [LARGE SCALE GENOMIC DNA]</scope>
    <source>
        <strain evidence="3">DSM 2475 / Hrk 5</strain>
    </source>
</reference>
<dbReference type="GeneID" id="4601582"/>
<dbReference type="PANTHER" id="PTHR43252">
    <property type="entry name" value="TRANSCRIPTIONAL REGULATOR YQJI"/>
    <property type="match status" value="1"/>
</dbReference>
<dbReference type="OrthoDB" id="56053at2157"/>
<accession>A1S081</accession>
<feature type="domain" description="Transcription regulator PadR N-terminal" evidence="1">
    <location>
        <begin position="24"/>
        <end position="91"/>
    </location>
</feature>
<dbReference type="HOGENOM" id="CLU_063440_9_0_2"/>
<proteinExistence type="predicted"/>
<organism evidence="2 3">
    <name type="scientific">Thermofilum pendens (strain DSM 2475 / Hrk 5)</name>
    <dbReference type="NCBI Taxonomy" id="368408"/>
    <lineage>
        <taxon>Archaea</taxon>
        <taxon>Thermoproteota</taxon>
        <taxon>Thermoprotei</taxon>
        <taxon>Thermofilales</taxon>
        <taxon>Thermofilaceae</taxon>
        <taxon>Thermofilum</taxon>
    </lineage>
</organism>
<dbReference type="InterPro" id="IPR036388">
    <property type="entry name" value="WH-like_DNA-bd_sf"/>
</dbReference>
<dbReference type="AlphaFoldDB" id="A1S081"/>
<gene>
    <name evidence="2" type="ordered locus">Tpen_1464</name>
</gene>
<dbReference type="PANTHER" id="PTHR43252:SF7">
    <property type="entry name" value="TRANSCRIPTIONAL REGULATOR YQJI"/>
    <property type="match status" value="1"/>
</dbReference>